<dbReference type="Gene3D" id="3.30.450.20">
    <property type="entry name" value="PAS domain"/>
    <property type="match status" value="1"/>
</dbReference>
<dbReference type="SUPFAM" id="SSF158472">
    <property type="entry name" value="HAMP domain-like"/>
    <property type="match status" value="1"/>
</dbReference>
<dbReference type="CDD" id="cd06225">
    <property type="entry name" value="HAMP"/>
    <property type="match status" value="1"/>
</dbReference>
<dbReference type="GO" id="GO:0016020">
    <property type="term" value="C:membrane"/>
    <property type="evidence" value="ECO:0007669"/>
    <property type="project" value="InterPro"/>
</dbReference>
<dbReference type="SUPFAM" id="SSF48097">
    <property type="entry name" value="Regulator of G-protein signaling, RGS"/>
    <property type="match status" value="1"/>
</dbReference>
<feature type="transmembrane region" description="Helical" evidence="1">
    <location>
        <begin position="326"/>
        <end position="348"/>
    </location>
</feature>
<dbReference type="Pfam" id="PF00615">
    <property type="entry name" value="RGS"/>
    <property type="match status" value="1"/>
</dbReference>
<name>A0AAW2YWJ8_9EUKA</name>
<dbReference type="Pfam" id="PF05228">
    <property type="entry name" value="CHASE4"/>
    <property type="match status" value="1"/>
</dbReference>
<keyword evidence="1" id="KW-0812">Transmembrane</keyword>
<dbReference type="SUPFAM" id="SSF55785">
    <property type="entry name" value="PYP-like sensor domain (PAS domain)"/>
    <property type="match status" value="1"/>
</dbReference>
<accession>A0AAW2YWJ8</accession>
<dbReference type="Gene3D" id="6.10.340.10">
    <property type="match status" value="1"/>
</dbReference>
<keyword evidence="5" id="KW-1185">Reference proteome</keyword>
<keyword evidence="1" id="KW-1133">Transmembrane helix</keyword>
<protein>
    <recommendedName>
        <fullName evidence="6">HAMP domain-containing protein</fullName>
    </recommendedName>
</protein>
<evidence type="ECO:0000256" key="1">
    <source>
        <dbReference type="SAM" id="Phobius"/>
    </source>
</evidence>
<dbReference type="Proteomes" id="UP001431209">
    <property type="component" value="Unassembled WGS sequence"/>
</dbReference>
<dbReference type="PROSITE" id="PS50132">
    <property type="entry name" value="RGS"/>
    <property type="match status" value="1"/>
</dbReference>
<dbReference type="InterPro" id="IPR036305">
    <property type="entry name" value="RGS_sf"/>
</dbReference>
<dbReference type="AlphaFoldDB" id="A0AAW2YWJ8"/>
<dbReference type="GO" id="GO:0007165">
    <property type="term" value="P:signal transduction"/>
    <property type="evidence" value="ECO:0007669"/>
    <property type="project" value="InterPro"/>
</dbReference>
<evidence type="ECO:0000313" key="5">
    <source>
        <dbReference type="Proteomes" id="UP001431209"/>
    </source>
</evidence>
<keyword evidence="1" id="KW-0472">Membrane</keyword>
<dbReference type="InterPro" id="IPR000014">
    <property type="entry name" value="PAS"/>
</dbReference>
<dbReference type="NCBIfam" id="TIGR00229">
    <property type="entry name" value="sensory_box"/>
    <property type="match status" value="1"/>
</dbReference>
<dbReference type="InterPro" id="IPR007892">
    <property type="entry name" value="CHASE4"/>
</dbReference>
<evidence type="ECO:0000313" key="4">
    <source>
        <dbReference type="EMBL" id="KAL0481140.1"/>
    </source>
</evidence>
<gene>
    <name evidence="4" type="ORF">AKO1_011194</name>
</gene>
<dbReference type="Gene3D" id="1.10.167.10">
    <property type="entry name" value="Regulator of G-protein Signalling 4, domain 2"/>
    <property type="match status" value="1"/>
</dbReference>
<dbReference type="Pfam" id="PF13188">
    <property type="entry name" value="PAS_8"/>
    <property type="match status" value="1"/>
</dbReference>
<reference evidence="4 5" key="1">
    <citation type="submission" date="2024-03" db="EMBL/GenBank/DDBJ databases">
        <title>The Acrasis kona genome and developmental transcriptomes reveal deep origins of eukaryotic multicellular pathways.</title>
        <authorList>
            <person name="Sheikh S."/>
            <person name="Fu C.-J."/>
            <person name="Brown M.W."/>
            <person name="Baldauf S.L."/>
        </authorList>
    </citation>
    <scope>NUCLEOTIDE SEQUENCE [LARGE SCALE GENOMIC DNA]</scope>
    <source>
        <strain evidence="4 5">ATCC MYA-3509</strain>
    </source>
</reference>
<evidence type="ECO:0000259" key="2">
    <source>
        <dbReference type="PROSITE" id="PS50132"/>
    </source>
</evidence>
<sequence length="663" mass="74666">MTLVRYNSKYDAPGVVSNKNEDPCSSCTNVYYHVITVIILSFDAEEKKAVSNALRRTTRNIYDITRSQLDNQIGYAVWDQAYKIANNHTESIIENSYRNNYVDNFMLSTGIDFVFNYDVNGSMWFNQTYDHITKKNGTLTIPNVFLKLQPNNPIMVNTAVATSRFAGMLFDGGSVFYVSAYPIVKSDFSTPPAGMLVWVKNVSRDVTDIAQRSQLCTTILGLSNDNKVMSSAQTYYTNRVSGVNAATFSAENPSWTNDLSPFAVEVLPNDNSLLPGRGCWHSSDLGQLGINRISALGVLSDYNGKKGIIIRSDIDRSLNILGTTSFGLALGVVGGLVIVISIVVLLFVELCVLRPVLRVTHKVSEIRVVNDPSIRVNVKRGDEIGCMADNINKLLDNLESSQKDIIKEQFSLQNLLQRIGIEEQRVRTIMNAIPDMIICILIDGTVHHANTAFYATTRYTAQDVNSTKNIKDIIPNIDLEEVISGRSTTTELVEKFRDHIPIILIGNVIDVVINDEQTKMIVLAARNINEKKKLMNNVAAGRNKIADMEKDMEFLSIWNNEQRRSDLKKYCKNISSEEHIKFLTDVDVYKNTRQQKRRADMQRAIFSKYLAKGSPYELNVSAKVSETYHEIAEGFGQIDLFDHLYKTVKLSFITCDWLFGCYR</sequence>
<evidence type="ECO:0000259" key="3">
    <source>
        <dbReference type="PROSITE" id="PS50885"/>
    </source>
</evidence>
<dbReference type="InterPro" id="IPR044926">
    <property type="entry name" value="RGS_subdomain_2"/>
</dbReference>
<comment type="caution">
    <text evidence="4">The sequence shown here is derived from an EMBL/GenBank/DDBJ whole genome shotgun (WGS) entry which is preliminary data.</text>
</comment>
<organism evidence="4 5">
    <name type="scientific">Acrasis kona</name>
    <dbReference type="NCBI Taxonomy" id="1008807"/>
    <lineage>
        <taxon>Eukaryota</taxon>
        <taxon>Discoba</taxon>
        <taxon>Heterolobosea</taxon>
        <taxon>Tetramitia</taxon>
        <taxon>Eutetramitia</taxon>
        <taxon>Acrasidae</taxon>
        <taxon>Acrasis</taxon>
    </lineage>
</organism>
<dbReference type="InterPro" id="IPR016137">
    <property type="entry name" value="RGS"/>
</dbReference>
<dbReference type="PROSITE" id="PS50885">
    <property type="entry name" value="HAMP"/>
    <property type="match status" value="1"/>
</dbReference>
<feature type="domain" description="HAMP" evidence="3">
    <location>
        <begin position="352"/>
        <end position="403"/>
    </location>
</feature>
<proteinExistence type="predicted"/>
<evidence type="ECO:0008006" key="6">
    <source>
        <dbReference type="Google" id="ProtNLM"/>
    </source>
</evidence>
<feature type="domain" description="RGS" evidence="2">
    <location>
        <begin position="553"/>
        <end position="648"/>
    </location>
</feature>
<dbReference type="SMART" id="SM00091">
    <property type="entry name" value="PAS"/>
    <property type="match status" value="1"/>
</dbReference>
<dbReference type="InterPro" id="IPR003660">
    <property type="entry name" value="HAMP_dom"/>
</dbReference>
<dbReference type="InterPro" id="IPR035965">
    <property type="entry name" value="PAS-like_dom_sf"/>
</dbReference>
<dbReference type="EMBL" id="JAOPGA020000733">
    <property type="protein sequence ID" value="KAL0481140.1"/>
    <property type="molecule type" value="Genomic_DNA"/>
</dbReference>